<dbReference type="Proteomes" id="UP001054945">
    <property type="component" value="Unassembled WGS sequence"/>
</dbReference>
<keyword evidence="2" id="KW-1185">Reference proteome</keyword>
<accession>A0AAV4U4K8</accession>
<organism evidence="1 2">
    <name type="scientific">Caerostris extrusa</name>
    <name type="common">Bark spider</name>
    <name type="synonym">Caerostris bankana</name>
    <dbReference type="NCBI Taxonomy" id="172846"/>
    <lineage>
        <taxon>Eukaryota</taxon>
        <taxon>Metazoa</taxon>
        <taxon>Ecdysozoa</taxon>
        <taxon>Arthropoda</taxon>
        <taxon>Chelicerata</taxon>
        <taxon>Arachnida</taxon>
        <taxon>Araneae</taxon>
        <taxon>Araneomorphae</taxon>
        <taxon>Entelegynae</taxon>
        <taxon>Araneoidea</taxon>
        <taxon>Araneidae</taxon>
        <taxon>Caerostris</taxon>
    </lineage>
</organism>
<comment type="caution">
    <text evidence="1">The sequence shown here is derived from an EMBL/GenBank/DDBJ whole genome shotgun (WGS) entry which is preliminary data.</text>
</comment>
<evidence type="ECO:0000313" key="1">
    <source>
        <dbReference type="EMBL" id="GIY52687.1"/>
    </source>
</evidence>
<name>A0AAV4U4K8_CAEEX</name>
<evidence type="ECO:0000313" key="2">
    <source>
        <dbReference type="Proteomes" id="UP001054945"/>
    </source>
</evidence>
<proteinExistence type="predicted"/>
<gene>
    <name evidence="1" type="ORF">CEXT_314451</name>
</gene>
<protein>
    <submittedName>
        <fullName evidence="1">Uncharacterized protein</fullName>
    </submittedName>
</protein>
<dbReference type="AlphaFoldDB" id="A0AAV4U4K8"/>
<dbReference type="EMBL" id="BPLR01012276">
    <property type="protein sequence ID" value="GIY52687.1"/>
    <property type="molecule type" value="Genomic_DNA"/>
</dbReference>
<reference evidence="1 2" key="1">
    <citation type="submission" date="2021-06" db="EMBL/GenBank/DDBJ databases">
        <title>Caerostris extrusa draft genome.</title>
        <authorList>
            <person name="Kono N."/>
            <person name="Arakawa K."/>
        </authorList>
    </citation>
    <scope>NUCLEOTIDE SEQUENCE [LARGE SCALE GENOMIC DNA]</scope>
</reference>
<sequence>MWPKLSIEAFYSHSEGEHLGDFKNLAIRFIPGEDNLPNWDNLLLSIFQLGYFFCTGGDTSSVIIFYSLSSEKLFSVVTGSAGIYCAWLLTVCFSRGVTKPSSCAGGADLFASSRVYLTGDGGLCMGYPWLLGQQGVEQD</sequence>